<feature type="domain" description="AB hydrolase-1" evidence="3">
    <location>
        <begin position="16"/>
        <end position="124"/>
    </location>
</feature>
<dbReference type="PANTHER" id="PTHR43798:SF31">
    <property type="entry name" value="AB HYDROLASE SUPERFAMILY PROTEIN YCLE"/>
    <property type="match status" value="1"/>
</dbReference>
<dbReference type="NCBIfam" id="TIGR03611">
    <property type="entry name" value="RutD"/>
    <property type="match status" value="1"/>
</dbReference>
<dbReference type="SUPFAM" id="SSF53474">
    <property type="entry name" value="alpha/beta-Hydrolases"/>
    <property type="match status" value="1"/>
</dbReference>
<dbReference type="OrthoDB" id="9779853at2"/>
<dbReference type="InterPro" id="IPR029058">
    <property type="entry name" value="AB_hydrolase_fold"/>
</dbReference>
<dbReference type="Gene3D" id="3.40.50.1820">
    <property type="entry name" value="alpha/beta hydrolase"/>
    <property type="match status" value="1"/>
</dbReference>
<evidence type="ECO:0000256" key="2">
    <source>
        <dbReference type="HAMAP-Rule" id="MF_00832"/>
    </source>
</evidence>
<dbReference type="Proteomes" id="UP000255265">
    <property type="component" value="Unassembled WGS sequence"/>
</dbReference>
<evidence type="ECO:0000313" key="5">
    <source>
        <dbReference type="Proteomes" id="UP000255265"/>
    </source>
</evidence>
<comment type="caution">
    <text evidence="4">The sequence shown here is derived from an EMBL/GenBank/DDBJ whole genome shotgun (WGS) entry which is preliminary data.</text>
</comment>
<dbReference type="RefSeq" id="WP_114801446.1">
    <property type="nucleotide sequence ID" value="NZ_QQAV01000001.1"/>
</dbReference>
<proteinExistence type="inferred from homology"/>
<comment type="function">
    <text evidence="2">Involved in pyrimidine catabolism. May facilitate the hydrolysis of carbamate, a reaction that can also occur spontaneously.</text>
</comment>
<dbReference type="PRINTS" id="PR00111">
    <property type="entry name" value="ABHYDROLASE"/>
</dbReference>
<keyword evidence="1 2" id="KW-0378">Hydrolase</keyword>
<dbReference type="HAMAP" id="MF_00832">
    <property type="entry name" value="RutD"/>
    <property type="match status" value="1"/>
</dbReference>
<dbReference type="STRING" id="433924.NS331_02095"/>
<evidence type="ECO:0000259" key="3">
    <source>
        <dbReference type="Pfam" id="PF00561"/>
    </source>
</evidence>
<dbReference type="AlphaFoldDB" id="A0A370FNX7"/>
<evidence type="ECO:0000313" key="4">
    <source>
        <dbReference type="EMBL" id="RDI28551.1"/>
    </source>
</evidence>
<keyword evidence="5" id="KW-1185">Reference proteome</keyword>
<gene>
    <name evidence="2" type="primary">rutD</name>
    <name evidence="4" type="ORF">DFR41_101307</name>
</gene>
<dbReference type="PANTHER" id="PTHR43798">
    <property type="entry name" value="MONOACYLGLYCEROL LIPASE"/>
    <property type="match status" value="1"/>
</dbReference>
<dbReference type="EMBL" id="QQAV01000001">
    <property type="protein sequence ID" value="RDI28551.1"/>
    <property type="molecule type" value="Genomic_DNA"/>
</dbReference>
<dbReference type="InterPro" id="IPR050266">
    <property type="entry name" value="AB_hydrolase_sf"/>
</dbReference>
<reference evidence="4 5" key="1">
    <citation type="submission" date="2018-07" db="EMBL/GenBank/DDBJ databases">
        <title>Genomic Encyclopedia of Type Strains, Phase IV (KMG-IV): sequencing the most valuable type-strain genomes for metagenomic binning, comparative biology and taxonomic classification.</title>
        <authorList>
            <person name="Goeker M."/>
        </authorList>
    </citation>
    <scope>NUCLEOTIDE SEQUENCE [LARGE SCALE GENOMIC DNA]</scope>
    <source>
        <strain evidence="4 5">DSM 21352</strain>
    </source>
</reference>
<dbReference type="EC" id="3.5.1.-" evidence="2"/>
<dbReference type="GO" id="GO:0019740">
    <property type="term" value="P:nitrogen utilization"/>
    <property type="evidence" value="ECO:0007669"/>
    <property type="project" value="UniProtKB-UniRule"/>
</dbReference>
<dbReference type="InterPro" id="IPR019913">
    <property type="entry name" value="Pyrimidine_utilisation_RutD"/>
</dbReference>
<protein>
    <recommendedName>
        <fullName evidence="2">Putative carbamate hydrolase RutD</fullName>
        <ecNumber evidence="2">3.5.1.-</ecNumber>
    </recommendedName>
    <alternativeName>
        <fullName evidence="2">Aminohydrolase</fullName>
    </alternativeName>
</protein>
<dbReference type="GO" id="GO:0016811">
    <property type="term" value="F:hydrolase activity, acting on carbon-nitrogen (but not peptide) bonds, in linear amides"/>
    <property type="evidence" value="ECO:0007669"/>
    <property type="project" value="InterPro"/>
</dbReference>
<evidence type="ECO:0000256" key="1">
    <source>
        <dbReference type="ARBA" id="ARBA00022801"/>
    </source>
</evidence>
<dbReference type="Pfam" id="PF00561">
    <property type="entry name" value="Abhydrolase_1"/>
    <property type="match status" value="1"/>
</dbReference>
<comment type="similarity">
    <text evidence="2">Belongs to the AB hydrolase superfamily. Hydrolase RutD family.</text>
</comment>
<comment type="catalytic activity">
    <reaction evidence="2">
        <text>carbamate + 2 H(+) = NH4(+) + CO2</text>
        <dbReference type="Rhea" id="RHEA:15649"/>
        <dbReference type="ChEBI" id="CHEBI:13941"/>
        <dbReference type="ChEBI" id="CHEBI:15378"/>
        <dbReference type="ChEBI" id="CHEBI:16526"/>
        <dbReference type="ChEBI" id="CHEBI:28938"/>
    </reaction>
</comment>
<organism evidence="4 5">
    <name type="scientific">Pseudacidovorax intermedius</name>
    <dbReference type="NCBI Taxonomy" id="433924"/>
    <lineage>
        <taxon>Bacteria</taxon>
        <taxon>Pseudomonadati</taxon>
        <taxon>Pseudomonadota</taxon>
        <taxon>Betaproteobacteria</taxon>
        <taxon>Burkholderiales</taxon>
        <taxon>Comamonadaceae</taxon>
        <taxon>Pseudacidovorax</taxon>
    </lineage>
</organism>
<name>A0A370FNX7_9BURK</name>
<sequence>MALYHEVHGEGRTGAPSVLLSSGLGGSAGFWRPQIPALVEAGWRVVAYDQRGTGRSPADLPAGYSIADMARDVAEVMDATGTERCHLVGHALGGLVGLQLALDAPTRVASLVLVNAWSRPNPHSARCFDARLSLLGACGPRAYVEAQPIFLYPADWAAAHAAEVQAEVDHAFAHFPGEANMRARIGALRAFDVDARLHEIAVPTLVACAQDDVLVPWTMSRRLAEGLPQALLDRSPHGGHAHSVTDPAGFNAALLGFLSRQD</sequence>
<accession>A0A370FNX7</accession>
<dbReference type="GO" id="GO:0016020">
    <property type="term" value="C:membrane"/>
    <property type="evidence" value="ECO:0007669"/>
    <property type="project" value="TreeGrafter"/>
</dbReference>
<dbReference type="InterPro" id="IPR000073">
    <property type="entry name" value="AB_hydrolase_1"/>
</dbReference>
<dbReference type="GO" id="GO:0006212">
    <property type="term" value="P:uracil catabolic process"/>
    <property type="evidence" value="ECO:0007669"/>
    <property type="project" value="UniProtKB-UniRule"/>
</dbReference>